<dbReference type="Proteomes" id="UP000769528">
    <property type="component" value="Unassembled WGS sequence"/>
</dbReference>
<dbReference type="OrthoDB" id="9977870at2759"/>
<dbReference type="SUPFAM" id="SSF51395">
    <property type="entry name" value="FMN-linked oxidoreductases"/>
    <property type="match status" value="1"/>
</dbReference>
<dbReference type="InterPro" id="IPR018517">
    <property type="entry name" value="tRNA_hU_synthase_CS"/>
</dbReference>
<protein>
    <recommendedName>
        <fullName evidence="16">tRNA-dihydrouridine synthase</fullName>
        <ecNumber evidence="16">1.3.1.-</ecNumber>
    </recommendedName>
</protein>
<organism evidence="20 21">
    <name type="scientific">Wickerhamomyces mucosus</name>
    <dbReference type="NCBI Taxonomy" id="1378264"/>
    <lineage>
        <taxon>Eukaryota</taxon>
        <taxon>Fungi</taxon>
        <taxon>Dikarya</taxon>
        <taxon>Ascomycota</taxon>
        <taxon>Saccharomycotina</taxon>
        <taxon>Saccharomycetes</taxon>
        <taxon>Phaffomycetales</taxon>
        <taxon>Wickerhamomycetaceae</taxon>
        <taxon>Wickerhamomyces</taxon>
    </lineage>
</organism>
<dbReference type="CDD" id="cd02801">
    <property type="entry name" value="DUS_like_FMN"/>
    <property type="match status" value="1"/>
</dbReference>
<evidence type="ECO:0000256" key="6">
    <source>
        <dbReference type="ARBA" id="ARBA00022857"/>
    </source>
</evidence>
<dbReference type="GO" id="GO:0102267">
    <property type="term" value="F:tRNA-dihydrouridine20b synthase activity"/>
    <property type="evidence" value="ECO:0007669"/>
    <property type="project" value="UniProtKB-ARBA"/>
</dbReference>
<keyword evidence="5 16" id="KW-0819">tRNA processing</keyword>
<keyword evidence="21" id="KW-1185">Reference proteome</keyword>
<comment type="catalytic activity">
    <reaction evidence="11">
        <text>5,6-dihydrouridine(20b) in tRNA + NADP(+) = uridine(20b) in tRNA + NADPH + H(+)</text>
        <dbReference type="Rhea" id="RHEA:53356"/>
        <dbReference type="Rhea" id="RHEA-COMP:13537"/>
        <dbReference type="Rhea" id="RHEA-COMP:13538"/>
        <dbReference type="ChEBI" id="CHEBI:15378"/>
        <dbReference type="ChEBI" id="CHEBI:57783"/>
        <dbReference type="ChEBI" id="CHEBI:58349"/>
        <dbReference type="ChEBI" id="CHEBI:65315"/>
        <dbReference type="ChEBI" id="CHEBI:74443"/>
        <dbReference type="EC" id="1.3.1.90"/>
    </reaction>
    <physiologicalReaction direction="right-to-left" evidence="11">
        <dbReference type="Rhea" id="RHEA:53358"/>
    </physiologicalReaction>
</comment>
<comment type="cofactor">
    <cofactor evidence="1 16 18">
        <name>FMN</name>
        <dbReference type="ChEBI" id="CHEBI:58210"/>
    </cofactor>
</comment>
<name>A0A9P8T7G3_9ASCO</name>
<dbReference type="InterPro" id="IPR001269">
    <property type="entry name" value="DUS_fam"/>
</dbReference>
<keyword evidence="6" id="KW-0521">NADP</keyword>
<dbReference type="FunFam" id="3.20.20.70:FF:000159">
    <property type="entry name" value="tRNA-dihydrouridine synthase 4"/>
    <property type="match status" value="1"/>
</dbReference>
<dbReference type="AlphaFoldDB" id="A0A9P8T7G3"/>
<evidence type="ECO:0000256" key="4">
    <source>
        <dbReference type="ARBA" id="ARBA00022664"/>
    </source>
</evidence>
<feature type="binding site" evidence="18">
    <location>
        <position position="186"/>
    </location>
    <ligand>
        <name>FMN</name>
        <dbReference type="ChEBI" id="CHEBI:58210"/>
    </ligand>
</feature>
<evidence type="ECO:0000256" key="9">
    <source>
        <dbReference type="ARBA" id="ARBA00048342"/>
    </source>
</evidence>
<comment type="similarity">
    <text evidence="15">Belongs to the Dus family. Dus4 subfamily.</text>
</comment>
<dbReference type="Gene3D" id="3.20.20.70">
    <property type="entry name" value="Aldolase class I"/>
    <property type="match status" value="1"/>
</dbReference>
<feature type="active site" description="Proton donor" evidence="17">
    <location>
        <position position="117"/>
    </location>
</feature>
<evidence type="ECO:0000256" key="15">
    <source>
        <dbReference type="ARBA" id="ARBA00060741"/>
    </source>
</evidence>
<keyword evidence="3 16" id="KW-0288">FMN</keyword>
<comment type="similarity">
    <text evidence="16">Belongs to the dus family.</text>
</comment>
<comment type="catalytic activity">
    <reaction evidence="14">
        <text>5,6-dihydrouridine(20a) in tRNA + NADP(+) = uridine(20a) in tRNA + NADPH + H(+)</text>
        <dbReference type="Rhea" id="RHEA:53344"/>
        <dbReference type="Rhea" id="RHEA-COMP:13535"/>
        <dbReference type="Rhea" id="RHEA-COMP:13536"/>
        <dbReference type="ChEBI" id="CHEBI:15378"/>
        <dbReference type="ChEBI" id="CHEBI:57783"/>
        <dbReference type="ChEBI" id="CHEBI:58349"/>
        <dbReference type="ChEBI" id="CHEBI:65315"/>
        <dbReference type="ChEBI" id="CHEBI:74443"/>
        <dbReference type="EC" id="1.3.1.90"/>
    </reaction>
    <physiologicalReaction direction="right-to-left" evidence="14">
        <dbReference type="Rhea" id="RHEA:53346"/>
    </physiologicalReaction>
</comment>
<comment type="caution">
    <text evidence="20">The sequence shown here is derived from an EMBL/GenBank/DDBJ whole genome shotgun (WGS) entry which is preliminary data.</text>
</comment>
<dbReference type="Pfam" id="PF01207">
    <property type="entry name" value="Dus"/>
    <property type="match status" value="1"/>
</dbReference>
<evidence type="ECO:0000256" key="2">
    <source>
        <dbReference type="ARBA" id="ARBA00022630"/>
    </source>
</evidence>
<dbReference type="PIRSF" id="PIRSF006621">
    <property type="entry name" value="Dus"/>
    <property type="match status" value="1"/>
</dbReference>
<comment type="catalytic activity">
    <reaction evidence="13">
        <text>5,6-dihydrouridine(20b) in tRNA + NAD(+) = uridine(20b) in tRNA + NADH + H(+)</text>
        <dbReference type="Rhea" id="RHEA:53352"/>
        <dbReference type="Rhea" id="RHEA-COMP:13537"/>
        <dbReference type="Rhea" id="RHEA-COMP:13538"/>
        <dbReference type="ChEBI" id="CHEBI:15378"/>
        <dbReference type="ChEBI" id="CHEBI:57540"/>
        <dbReference type="ChEBI" id="CHEBI:57945"/>
        <dbReference type="ChEBI" id="CHEBI:65315"/>
        <dbReference type="ChEBI" id="CHEBI:74443"/>
        <dbReference type="EC" id="1.3.1.90"/>
    </reaction>
    <physiologicalReaction direction="right-to-left" evidence="13">
        <dbReference type="Rhea" id="RHEA:53354"/>
    </physiologicalReaction>
</comment>
<reference evidence="20" key="2">
    <citation type="submission" date="2021-01" db="EMBL/GenBank/DDBJ databases">
        <authorList>
            <person name="Schikora-Tamarit M.A."/>
        </authorList>
    </citation>
    <scope>NUCLEOTIDE SEQUENCE</scope>
    <source>
        <strain evidence="20">CBS6341</strain>
    </source>
</reference>
<evidence type="ECO:0000256" key="8">
    <source>
        <dbReference type="ARBA" id="ARBA00023027"/>
    </source>
</evidence>
<comment type="catalytic activity">
    <reaction evidence="9">
        <text>a 5,6-dihydrouridine in mRNA + NAD(+) = a uridine in mRNA + NADH + H(+)</text>
        <dbReference type="Rhea" id="RHEA:69851"/>
        <dbReference type="Rhea" id="RHEA-COMP:14658"/>
        <dbReference type="Rhea" id="RHEA-COMP:17789"/>
        <dbReference type="ChEBI" id="CHEBI:15378"/>
        <dbReference type="ChEBI" id="CHEBI:57540"/>
        <dbReference type="ChEBI" id="CHEBI:57945"/>
        <dbReference type="ChEBI" id="CHEBI:65315"/>
        <dbReference type="ChEBI" id="CHEBI:74443"/>
    </reaction>
    <physiologicalReaction direction="right-to-left" evidence="9">
        <dbReference type="Rhea" id="RHEA:69853"/>
    </physiologicalReaction>
</comment>
<gene>
    <name evidence="20" type="ORF">WICMUC_004992</name>
</gene>
<evidence type="ECO:0000256" key="13">
    <source>
        <dbReference type="ARBA" id="ARBA00051932"/>
    </source>
</evidence>
<dbReference type="GO" id="GO:0006397">
    <property type="term" value="P:mRNA processing"/>
    <property type="evidence" value="ECO:0007669"/>
    <property type="project" value="UniProtKB-KW"/>
</dbReference>
<dbReference type="GO" id="GO:0050660">
    <property type="term" value="F:flavin adenine dinucleotide binding"/>
    <property type="evidence" value="ECO:0007669"/>
    <property type="project" value="InterPro"/>
</dbReference>
<accession>A0A9P8T7G3</accession>
<dbReference type="PANTHER" id="PTHR11082:SF31">
    <property type="entry name" value="TRNA-DIHYDROURIDINE(20A_20B) SYNTHASE [NAD(P)+]-LIKE"/>
    <property type="match status" value="1"/>
</dbReference>
<keyword evidence="7 16" id="KW-0560">Oxidoreductase</keyword>
<dbReference type="InterPro" id="IPR013785">
    <property type="entry name" value="Aldolase_TIM"/>
</dbReference>
<dbReference type="EC" id="1.3.1.-" evidence="16"/>
<evidence type="ECO:0000256" key="17">
    <source>
        <dbReference type="PIRSR" id="PIRSR006621-1"/>
    </source>
</evidence>
<keyword evidence="4" id="KW-0507">mRNA processing</keyword>
<evidence type="ECO:0000313" key="20">
    <source>
        <dbReference type="EMBL" id="KAH3669153.1"/>
    </source>
</evidence>
<comment type="function">
    <text evidence="16">Catalyzes the synthesis of dihydrouridine, a modified base found in the D-loop of most tRNAs.</text>
</comment>
<reference evidence="20" key="1">
    <citation type="journal article" date="2021" name="Open Biol.">
        <title>Shared evolutionary footprints suggest mitochondrial oxidative damage underlies multiple complex I losses in fungi.</title>
        <authorList>
            <person name="Schikora-Tamarit M.A."/>
            <person name="Marcet-Houben M."/>
            <person name="Nosek J."/>
            <person name="Gabaldon T."/>
        </authorList>
    </citation>
    <scope>NUCLEOTIDE SEQUENCE</scope>
    <source>
        <strain evidence="20">CBS6341</strain>
    </source>
</reference>
<dbReference type="PROSITE" id="PS01136">
    <property type="entry name" value="UPF0034"/>
    <property type="match status" value="1"/>
</dbReference>
<dbReference type="GO" id="GO:0102266">
    <property type="term" value="F:tRNA-dihydrouridine20a synthase activity"/>
    <property type="evidence" value="ECO:0007669"/>
    <property type="project" value="UniProtKB-EC"/>
</dbReference>
<keyword evidence="2 16" id="KW-0285">Flavoprotein</keyword>
<dbReference type="EMBL" id="JAEUBF010001336">
    <property type="protein sequence ID" value="KAH3669153.1"/>
    <property type="molecule type" value="Genomic_DNA"/>
</dbReference>
<evidence type="ECO:0000256" key="14">
    <source>
        <dbReference type="ARBA" id="ARBA00052996"/>
    </source>
</evidence>
<keyword evidence="18" id="KW-0547">Nucleotide-binding</keyword>
<evidence type="ECO:0000256" key="11">
    <source>
        <dbReference type="ARBA" id="ARBA00050434"/>
    </source>
</evidence>
<evidence type="ECO:0000256" key="16">
    <source>
        <dbReference type="PIRNR" id="PIRNR006621"/>
    </source>
</evidence>
<evidence type="ECO:0000256" key="1">
    <source>
        <dbReference type="ARBA" id="ARBA00001917"/>
    </source>
</evidence>
<feature type="domain" description="DUS-like FMN-binding" evidence="19">
    <location>
        <begin position="31"/>
        <end position="328"/>
    </location>
</feature>
<evidence type="ECO:0000256" key="5">
    <source>
        <dbReference type="ARBA" id="ARBA00022694"/>
    </source>
</evidence>
<feature type="binding site" evidence="18">
    <location>
        <position position="88"/>
    </location>
    <ligand>
        <name>FMN</name>
        <dbReference type="ChEBI" id="CHEBI:58210"/>
    </ligand>
</feature>
<comment type="catalytic activity">
    <reaction evidence="10">
        <text>a 5,6-dihydrouridine in mRNA + NADP(+) = a uridine in mRNA + NADPH + H(+)</text>
        <dbReference type="Rhea" id="RHEA:69855"/>
        <dbReference type="Rhea" id="RHEA-COMP:14658"/>
        <dbReference type="Rhea" id="RHEA-COMP:17789"/>
        <dbReference type="ChEBI" id="CHEBI:15378"/>
        <dbReference type="ChEBI" id="CHEBI:57783"/>
        <dbReference type="ChEBI" id="CHEBI:58349"/>
        <dbReference type="ChEBI" id="CHEBI:65315"/>
        <dbReference type="ChEBI" id="CHEBI:74443"/>
    </reaction>
    <physiologicalReaction direction="right-to-left" evidence="10">
        <dbReference type="Rhea" id="RHEA:69857"/>
    </physiologicalReaction>
</comment>
<evidence type="ECO:0000256" key="3">
    <source>
        <dbReference type="ARBA" id="ARBA00022643"/>
    </source>
</evidence>
<evidence type="ECO:0000256" key="18">
    <source>
        <dbReference type="PIRSR" id="PIRSR006621-2"/>
    </source>
</evidence>
<evidence type="ECO:0000259" key="19">
    <source>
        <dbReference type="Pfam" id="PF01207"/>
    </source>
</evidence>
<proteinExistence type="inferred from homology"/>
<evidence type="ECO:0000313" key="21">
    <source>
        <dbReference type="Proteomes" id="UP000769528"/>
    </source>
</evidence>
<sequence length="342" mass="39067">MSTKQITPRNPANNPLAIIKKCQELNRPVFIAGPMVRYSKLPFRSLVREYNTDIVYSPMILAREFVRNDIARLSDFTTNHSDSPLIVQVGVNNVTDLLRFVEMIHPYVDGIGINCGCPIKEQCREGIGAALMSEPDLVSSMVYAVKQKYGSKVTIETKIRIHKDLNETLAFVKKVENAGVDFITVHGRTRHTRSSQPANFDAIKLVKENVSVPVIANGDCFTLQDAYDIAKYTNCDGIMAVRGLLNNPTLFAGYPRATWGSIEKFWEYSTAYGLPYRLIQHHFSCMLDNQLNKKLYKEMMDCKNLIELLDWFDSNFHLKRSWEDGFGQSIDIQYRIERTIHI</sequence>
<comment type="catalytic activity">
    <reaction evidence="12">
        <text>5,6-dihydrouridine(20a) in tRNA + NAD(+) = uridine(20a) in tRNA + NADH + H(+)</text>
        <dbReference type="Rhea" id="RHEA:53348"/>
        <dbReference type="Rhea" id="RHEA-COMP:13535"/>
        <dbReference type="Rhea" id="RHEA-COMP:13536"/>
        <dbReference type="ChEBI" id="CHEBI:15378"/>
        <dbReference type="ChEBI" id="CHEBI:57540"/>
        <dbReference type="ChEBI" id="CHEBI:57945"/>
        <dbReference type="ChEBI" id="CHEBI:65315"/>
        <dbReference type="ChEBI" id="CHEBI:74443"/>
        <dbReference type="EC" id="1.3.1.90"/>
    </reaction>
    <physiologicalReaction direction="right-to-left" evidence="12">
        <dbReference type="Rhea" id="RHEA:53350"/>
    </physiologicalReaction>
</comment>
<evidence type="ECO:0000256" key="10">
    <source>
        <dbReference type="ARBA" id="ARBA00049447"/>
    </source>
</evidence>
<evidence type="ECO:0000256" key="12">
    <source>
        <dbReference type="ARBA" id="ARBA00051779"/>
    </source>
</evidence>
<evidence type="ECO:0000256" key="7">
    <source>
        <dbReference type="ARBA" id="ARBA00023002"/>
    </source>
</evidence>
<keyword evidence="8" id="KW-0520">NAD</keyword>
<dbReference type="InterPro" id="IPR035587">
    <property type="entry name" value="DUS-like_FMN-bd"/>
</dbReference>
<feature type="binding site" evidence="18">
    <location>
        <begin position="34"/>
        <end position="36"/>
    </location>
    <ligand>
        <name>FMN</name>
        <dbReference type="ChEBI" id="CHEBI:58210"/>
    </ligand>
</feature>
<dbReference type="PANTHER" id="PTHR11082">
    <property type="entry name" value="TRNA-DIHYDROURIDINE SYNTHASE"/>
    <property type="match status" value="1"/>
</dbReference>